<gene>
    <name evidence="1" type="ORF">PoB_003248300</name>
</gene>
<accession>A0AAV4AFD3</accession>
<dbReference type="EMBL" id="BLXT01003757">
    <property type="protein sequence ID" value="GFO05978.1"/>
    <property type="molecule type" value="Genomic_DNA"/>
</dbReference>
<sequence>MCRHKGLEQITITGKIEGKRSRGRQRITFVENVKSWAISKGNNNNFIRLTENRFEWRNMIVNVSSVPDKVIDDDDDDDTLNNLE</sequence>
<evidence type="ECO:0000313" key="1">
    <source>
        <dbReference type="EMBL" id="GFO05978.1"/>
    </source>
</evidence>
<dbReference type="Proteomes" id="UP000735302">
    <property type="component" value="Unassembled WGS sequence"/>
</dbReference>
<name>A0AAV4AFD3_9GAST</name>
<organism evidence="1 2">
    <name type="scientific">Plakobranchus ocellatus</name>
    <dbReference type="NCBI Taxonomy" id="259542"/>
    <lineage>
        <taxon>Eukaryota</taxon>
        <taxon>Metazoa</taxon>
        <taxon>Spiralia</taxon>
        <taxon>Lophotrochozoa</taxon>
        <taxon>Mollusca</taxon>
        <taxon>Gastropoda</taxon>
        <taxon>Heterobranchia</taxon>
        <taxon>Euthyneura</taxon>
        <taxon>Panpulmonata</taxon>
        <taxon>Sacoglossa</taxon>
        <taxon>Placobranchoidea</taxon>
        <taxon>Plakobranchidae</taxon>
        <taxon>Plakobranchus</taxon>
    </lineage>
</organism>
<keyword evidence="2" id="KW-1185">Reference proteome</keyword>
<protein>
    <submittedName>
        <fullName evidence="1">Uncharacterized protein</fullName>
    </submittedName>
</protein>
<comment type="caution">
    <text evidence="1">The sequence shown here is derived from an EMBL/GenBank/DDBJ whole genome shotgun (WGS) entry which is preliminary data.</text>
</comment>
<reference evidence="1 2" key="1">
    <citation type="journal article" date="2021" name="Elife">
        <title>Chloroplast acquisition without the gene transfer in kleptoplastic sea slugs, Plakobranchus ocellatus.</title>
        <authorList>
            <person name="Maeda T."/>
            <person name="Takahashi S."/>
            <person name="Yoshida T."/>
            <person name="Shimamura S."/>
            <person name="Takaki Y."/>
            <person name="Nagai Y."/>
            <person name="Toyoda A."/>
            <person name="Suzuki Y."/>
            <person name="Arimoto A."/>
            <person name="Ishii H."/>
            <person name="Satoh N."/>
            <person name="Nishiyama T."/>
            <person name="Hasebe M."/>
            <person name="Maruyama T."/>
            <person name="Minagawa J."/>
            <person name="Obokata J."/>
            <person name="Shigenobu S."/>
        </authorList>
    </citation>
    <scope>NUCLEOTIDE SEQUENCE [LARGE SCALE GENOMIC DNA]</scope>
</reference>
<proteinExistence type="predicted"/>
<dbReference type="AlphaFoldDB" id="A0AAV4AFD3"/>
<evidence type="ECO:0000313" key="2">
    <source>
        <dbReference type="Proteomes" id="UP000735302"/>
    </source>
</evidence>